<name>A0A397J2B3_9GLOM</name>
<gene>
    <name evidence="1" type="ORF">Glove_109g425</name>
</gene>
<protein>
    <submittedName>
        <fullName evidence="1">Uncharacterized protein</fullName>
    </submittedName>
</protein>
<dbReference type="AlphaFoldDB" id="A0A397J2B3"/>
<comment type="caution">
    <text evidence="1">The sequence shown here is derived from an EMBL/GenBank/DDBJ whole genome shotgun (WGS) entry which is preliminary data.</text>
</comment>
<evidence type="ECO:0000313" key="1">
    <source>
        <dbReference type="EMBL" id="RHZ82321.1"/>
    </source>
</evidence>
<organism evidence="1 2">
    <name type="scientific">Diversispora epigaea</name>
    <dbReference type="NCBI Taxonomy" id="1348612"/>
    <lineage>
        <taxon>Eukaryota</taxon>
        <taxon>Fungi</taxon>
        <taxon>Fungi incertae sedis</taxon>
        <taxon>Mucoromycota</taxon>
        <taxon>Glomeromycotina</taxon>
        <taxon>Glomeromycetes</taxon>
        <taxon>Diversisporales</taxon>
        <taxon>Diversisporaceae</taxon>
        <taxon>Diversispora</taxon>
    </lineage>
</organism>
<sequence>MEHPVSTGQHLIIWKTGTILEEWKTLENNGILDKIIGKLWTTGMLGYIILEFKLNLDIGYVMIRVQNKKLDEGKLGETSSNLNDIIDYI</sequence>
<dbReference type="Proteomes" id="UP000266861">
    <property type="component" value="Unassembled WGS sequence"/>
</dbReference>
<evidence type="ECO:0000313" key="2">
    <source>
        <dbReference type="Proteomes" id="UP000266861"/>
    </source>
</evidence>
<dbReference type="EMBL" id="PQFF01000102">
    <property type="protein sequence ID" value="RHZ82321.1"/>
    <property type="molecule type" value="Genomic_DNA"/>
</dbReference>
<proteinExistence type="predicted"/>
<accession>A0A397J2B3</accession>
<keyword evidence="2" id="KW-1185">Reference proteome</keyword>
<reference evidence="1 2" key="1">
    <citation type="submission" date="2018-08" db="EMBL/GenBank/DDBJ databases">
        <title>Genome and evolution of the arbuscular mycorrhizal fungus Diversispora epigaea (formerly Glomus versiforme) and its bacterial endosymbionts.</title>
        <authorList>
            <person name="Sun X."/>
            <person name="Fei Z."/>
            <person name="Harrison M."/>
        </authorList>
    </citation>
    <scope>NUCLEOTIDE SEQUENCE [LARGE SCALE GENOMIC DNA]</scope>
    <source>
        <strain evidence="1 2">IT104</strain>
    </source>
</reference>